<dbReference type="FunFam" id="2.130.10.10:FF:000635">
    <property type="entry name" value="Probable vacuolar protein sorting-associated protein 16 homolog"/>
    <property type="match status" value="1"/>
</dbReference>
<accession>A0A8H3FXM1</accession>
<gene>
    <name evidence="5" type="ORF">GOMPHAMPRED_005829</name>
</gene>
<dbReference type="Gene3D" id="2.130.10.10">
    <property type="entry name" value="YVTN repeat-like/Quinoprotein amine dehydrogenase"/>
    <property type="match status" value="1"/>
</dbReference>
<feature type="domain" description="Vps16 N-terminal" evidence="4">
    <location>
        <begin position="4"/>
        <end position="408"/>
    </location>
</feature>
<evidence type="ECO:0000313" key="6">
    <source>
        <dbReference type="Proteomes" id="UP000664169"/>
    </source>
</evidence>
<dbReference type="EMBL" id="CAJPDQ010000037">
    <property type="protein sequence ID" value="CAF9931094.1"/>
    <property type="molecule type" value="Genomic_DNA"/>
</dbReference>
<sequence length="828" mass="92741">MSNPTVDWGRVGDRYYRKIKLYEDVFDPELELENYIVAGAPYAGAIALYRDESKLQTWRTTQSAKTGIDIYSCAGKLIRRINWDKGSIKGLGWSEEEKLLVVTEDGVVRCYVDLQNDFSQFSLGHEAEEYGVKSCKFWASGLVALLNNNRLIAVTQYTNPRPKLLAAVPTESEIHSWGIIPPQHTNSRSVEVLLAIGQSIYVVDTSETEDRMLQNGPFHHISISPNGRFVALYTEDGKVWVVSSDFQEKLSEYDSKAKTIPRDVQWCGNNSVALAWEDEIHMVGPSGASLKYFYDSWIHLLPDVDGVRLITGDACEFLQKVPDETEEVFKLGSTAPASVLLDAVDQLEKKSPKADDNIQLIRSNLDEAIDVCINAAGQEYSIPWQKQLLKAASFGKSVLDLYNSDEFVNICETLRVLNAVRDYRIGLPLTYDQYLRLTPARLIQRLINRHEHLLAIKVSNYLRLPTDKIYIHWACQKVRTSKEDEDTICKTVVKKLSDKNGVSFEVIARAAYDEGRATLATQLLNYEARAGKQVPLLLSMNEDNLALDKAIESGDTDLIFFVLLQMKSKLPLSSFFRMLSTRPLASSLVEASAASKDRSLLKDLYYQDDRAIASSNLLLSDALSSPSLSTAIDKLKLSHRTLAESKDPSAVIHQKHLVETQQLLKAQESLARDLDTSYIGLSLNETLNRLIRNGYSKRATKLQSDFHVPEKIYAWIRLRALVSARNFGELEELAKARKSVIGWEVYFEEILAAGNTRLAGSFVSKCSHLTAQQRSEMLVKCGLIVEAGRELVKVKDLPGLEALRDKTGAGADGVEVERMISGLKGGRR</sequence>
<keyword evidence="2" id="KW-0653">Protein transport</keyword>
<evidence type="ECO:0000256" key="1">
    <source>
        <dbReference type="ARBA" id="ARBA00009250"/>
    </source>
</evidence>
<dbReference type="PANTHER" id="PTHR12811">
    <property type="entry name" value="VACUOLAR PROTEIN SORTING VPS16"/>
    <property type="match status" value="1"/>
</dbReference>
<dbReference type="AlphaFoldDB" id="A0A8H3FXM1"/>
<dbReference type="Pfam" id="PF04841">
    <property type="entry name" value="Vps16_N"/>
    <property type="match status" value="1"/>
</dbReference>
<dbReference type="GO" id="GO:0005768">
    <property type="term" value="C:endosome"/>
    <property type="evidence" value="ECO:0007669"/>
    <property type="project" value="UniProtKB-ARBA"/>
</dbReference>
<dbReference type="GO" id="GO:0003779">
    <property type="term" value="F:actin binding"/>
    <property type="evidence" value="ECO:0007669"/>
    <property type="project" value="TreeGrafter"/>
</dbReference>
<dbReference type="Gene3D" id="1.10.150.780">
    <property type="entry name" value="Vps16, C-terminal region"/>
    <property type="match status" value="1"/>
</dbReference>
<evidence type="ECO:0000259" key="4">
    <source>
        <dbReference type="Pfam" id="PF04841"/>
    </source>
</evidence>
<dbReference type="GO" id="GO:0006886">
    <property type="term" value="P:intracellular protein transport"/>
    <property type="evidence" value="ECO:0007669"/>
    <property type="project" value="InterPro"/>
</dbReference>
<dbReference type="InterPro" id="IPR036322">
    <property type="entry name" value="WD40_repeat_dom_sf"/>
</dbReference>
<dbReference type="InterPro" id="IPR016534">
    <property type="entry name" value="VPS16"/>
</dbReference>
<dbReference type="PANTHER" id="PTHR12811:SF0">
    <property type="entry name" value="VACUOLAR PROTEIN SORTING-ASSOCIATED PROTEIN 16 HOMOLOG"/>
    <property type="match status" value="1"/>
</dbReference>
<reference evidence="5" key="1">
    <citation type="submission" date="2021-03" db="EMBL/GenBank/DDBJ databases">
        <authorList>
            <person name="Tagirdzhanova G."/>
        </authorList>
    </citation>
    <scope>NUCLEOTIDE SEQUENCE</scope>
</reference>
<name>A0A8H3FXM1_9LECA</name>
<dbReference type="Pfam" id="PF04840">
    <property type="entry name" value="Vps16_C"/>
    <property type="match status" value="1"/>
</dbReference>
<comment type="caution">
    <text evidence="5">The sequence shown here is derived from an EMBL/GenBank/DDBJ whole genome shotgun (WGS) entry which is preliminary data.</text>
</comment>
<dbReference type="InterPro" id="IPR015943">
    <property type="entry name" value="WD40/YVTN_repeat-like_dom_sf"/>
</dbReference>
<protein>
    <recommendedName>
        <fullName evidence="2">Probable vacuolar protein sorting-associated protein 16 homolog</fullName>
    </recommendedName>
</protein>
<feature type="domain" description="Vps16 C-terminal" evidence="3">
    <location>
        <begin position="502"/>
        <end position="813"/>
    </location>
</feature>
<dbReference type="Proteomes" id="UP000664169">
    <property type="component" value="Unassembled WGS sequence"/>
</dbReference>
<dbReference type="GO" id="GO:0030897">
    <property type="term" value="C:HOPS complex"/>
    <property type="evidence" value="ECO:0007669"/>
    <property type="project" value="TreeGrafter"/>
</dbReference>
<proteinExistence type="inferred from homology"/>
<dbReference type="GO" id="GO:0042144">
    <property type="term" value="P:vacuole fusion, non-autophagic"/>
    <property type="evidence" value="ECO:0007669"/>
    <property type="project" value="TreeGrafter"/>
</dbReference>
<comment type="similarity">
    <text evidence="1 2">Belongs to the VPS16 family.</text>
</comment>
<evidence type="ECO:0000256" key="2">
    <source>
        <dbReference type="PIRNR" id="PIRNR007949"/>
    </source>
</evidence>
<keyword evidence="6" id="KW-1185">Reference proteome</keyword>
<organism evidence="5 6">
    <name type="scientific">Gomphillus americanus</name>
    <dbReference type="NCBI Taxonomy" id="1940652"/>
    <lineage>
        <taxon>Eukaryota</taxon>
        <taxon>Fungi</taxon>
        <taxon>Dikarya</taxon>
        <taxon>Ascomycota</taxon>
        <taxon>Pezizomycotina</taxon>
        <taxon>Lecanoromycetes</taxon>
        <taxon>OSLEUM clade</taxon>
        <taxon>Ostropomycetidae</taxon>
        <taxon>Ostropales</taxon>
        <taxon>Graphidaceae</taxon>
        <taxon>Gomphilloideae</taxon>
        <taxon>Gomphillus</taxon>
    </lineage>
</organism>
<dbReference type="OrthoDB" id="1792at2759"/>
<dbReference type="SUPFAM" id="SSF50978">
    <property type="entry name" value="WD40 repeat-like"/>
    <property type="match status" value="1"/>
</dbReference>
<evidence type="ECO:0000313" key="5">
    <source>
        <dbReference type="EMBL" id="CAF9931094.1"/>
    </source>
</evidence>
<comment type="function">
    <text evidence="2">Essential for vacuolar protein sorting. Required for vacuole biogenesis, stability and to maintain vacuole morphology.</text>
</comment>
<dbReference type="PIRSF" id="PIRSF007949">
    <property type="entry name" value="VPS16"/>
    <property type="match status" value="1"/>
</dbReference>
<dbReference type="InterPro" id="IPR038132">
    <property type="entry name" value="Vps16_C_sf"/>
</dbReference>
<dbReference type="InterPro" id="IPR006925">
    <property type="entry name" value="Vps16_C"/>
</dbReference>
<evidence type="ECO:0000259" key="3">
    <source>
        <dbReference type="Pfam" id="PF04840"/>
    </source>
</evidence>
<dbReference type="InterPro" id="IPR006926">
    <property type="entry name" value="Vps16_N"/>
</dbReference>
<keyword evidence="2" id="KW-0813">Transport</keyword>
<dbReference type="GO" id="GO:0016197">
    <property type="term" value="P:endosomal transport"/>
    <property type="evidence" value="ECO:0007669"/>
    <property type="project" value="TreeGrafter"/>
</dbReference>